<reference evidence="7" key="1">
    <citation type="submission" date="2022-03" db="EMBL/GenBank/DDBJ databases">
        <authorList>
            <person name="Martin C."/>
        </authorList>
    </citation>
    <scope>NUCLEOTIDE SEQUENCE</scope>
</reference>
<accession>A0A8S4PVQ4</accession>
<dbReference type="SUPFAM" id="SSF144232">
    <property type="entry name" value="HIT/MYND zinc finger-like"/>
    <property type="match status" value="1"/>
</dbReference>
<dbReference type="Proteomes" id="UP000749559">
    <property type="component" value="Unassembled WGS sequence"/>
</dbReference>
<evidence type="ECO:0000313" key="8">
    <source>
        <dbReference type="Proteomes" id="UP000749559"/>
    </source>
</evidence>
<dbReference type="Gene3D" id="1.25.40.10">
    <property type="entry name" value="Tetratricopeptide repeat domain"/>
    <property type="match status" value="2"/>
</dbReference>
<evidence type="ECO:0000256" key="3">
    <source>
        <dbReference type="ARBA" id="ARBA00022833"/>
    </source>
</evidence>
<dbReference type="Pfam" id="PF01753">
    <property type="entry name" value="zf-MYND"/>
    <property type="match status" value="1"/>
</dbReference>
<dbReference type="InterPro" id="IPR011990">
    <property type="entry name" value="TPR-like_helical_dom_sf"/>
</dbReference>
<name>A0A8S4PVQ4_OWEFU</name>
<evidence type="ECO:0000256" key="1">
    <source>
        <dbReference type="ARBA" id="ARBA00022723"/>
    </source>
</evidence>
<dbReference type="PROSITE" id="PS50005">
    <property type="entry name" value="TPR"/>
    <property type="match status" value="1"/>
</dbReference>
<dbReference type="Gene3D" id="6.10.140.2220">
    <property type="match status" value="1"/>
</dbReference>
<sequence>MATRVMDGRTSVTCGNWRSGGSDKKFRRLYEACQNDDETACLELGKCYVYGPSGFHKDILLGEFYIAKAARQGNKEAIVLLNEIPALLSEGPVENRDNVWIEEASAKLKRSKGNCVLPRLPVGSYIYITENEFTVVNKERAKQSQGALTDGLRSWQKAWPKEIVDSFEDSPTARKYVKAIELMQAGHNMLVNPPNKEDRFKQVEGIHLYMEGHFYEPMAKNTVPLWQPHFDDVDKLITDTLKENKNDFACRLLRICMYSEIEPYRSNSEDLIVTLEILVNDINVYTATDRQVQENKGTERVKMIKADALEILGALYFTSDQYLRSNDSFGKCLDIFPSHPGALYGVAFTQFRNDAAPIRNHDNTQNPIENEMEQNVTDQNKDIGKTESESAFKRYLRIAPKCDRKYHSALYMSAFESWQNNNCRDMVDLFEMAVNIEKKSLPMYHMQNKPAGYNIIVAMYPFIKSRLCANTNCTFQSKDPEEVLRAPPGKRCSKCKMVRYCTSDCQAAHWPKHKLTCKKIK</sequence>
<proteinExistence type="predicted"/>
<evidence type="ECO:0000256" key="4">
    <source>
        <dbReference type="PROSITE-ProRule" id="PRU00134"/>
    </source>
</evidence>
<dbReference type="OrthoDB" id="2423701at2759"/>
<dbReference type="InterPro" id="IPR019734">
    <property type="entry name" value="TPR_rpt"/>
</dbReference>
<organism evidence="7 8">
    <name type="scientific">Owenia fusiformis</name>
    <name type="common">Polychaete worm</name>
    <dbReference type="NCBI Taxonomy" id="6347"/>
    <lineage>
        <taxon>Eukaryota</taxon>
        <taxon>Metazoa</taxon>
        <taxon>Spiralia</taxon>
        <taxon>Lophotrochozoa</taxon>
        <taxon>Annelida</taxon>
        <taxon>Polychaeta</taxon>
        <taxon>Sedentaria</taxon>
        <taxon>Canalipalpata</taxon>
        <taxon>Sabellida</taxon>
        <taxon>Oweniida</taxon>
        <taxon>Oweniidae</taxon>
        <taxon>Owenia</taxon>
    </lineage>
</organism>
<dbReference type="PROSITE" id="PS50865">
    <property type="entry name" value="ZF_MYND_2"/>
    <property type="match status" value="1"/>
</dbReference>
<evidence type="ECO:0000256" key="5">
    <source>
        <dbReference type="PROSITE-ProRule" id="PRU00339"/>
    </source>
</evidence>
<feature type="domain" description="MYND-type" evidence="6">
    <location>
        <begin position="470"/>
        <end position="517"/>
    </location>
</feature>
<evidence type="ECO:0000313" key="7">
    <source>
        <dbReference type="EMBL" id="CAH1797897.1"/>
    </source>
</evidence>
<keyword evidence="5" id="KW-0802">TPR repeat</keyword>
<dbReference type="InterPro" id="IPR002893">
    <property type="entry name" value="Znf_MYND"/>
</dbReference>
<dbReference type="EMBL" id="CAIIXF020000010">
    <property type="protein sequence ID" value="CAH1797897.1"/>
    <property type="molecule type" value="Genomic_DNA"/>
</dbReference>
<keyword evidence="3" id="KW-0862">Zinc</keyword>
<feature type="repeat" description="TPR" evidence="5">
    <location>
        <begin position="306"/>
        <end position="339"/>
    </location>
</feature>
<dbReference type="SUPFAM" id="SSF81901">
    <property type="entry name" value="HCP-like"/>
    <property type="match status" value="1"/>
</dbReference>
<gene>
    <name evidence="7" type="ORF">OFUS_LOCUS22109</name>
</gene>
<evidence type="ECO:0000259" key="6">
    <source>
        <dbReference type="PROSITE" id="PS50865"/>
    </source>
</evidence>
<keyword evidence="8" id="KW-1185">Reference proteome</keyword>
<comment type="caution">
    <text evidence="7">The sequence shown here is derived from an EMBL/GenBank/DDBJ whole genome shotgun (WGS) entry which is preliminary data.</text>
</comment>
<evidence type="ECO:0000256" key="2">
    <source>
        <dbReference type="ARBA" id="ARBA00022771"/>
    </source>
</evidence>
<dbReference type="GO" id="GO:0008270">
    <property type="term" value="F:zinc ion binding"/>
    <property type="evidence" value="ECO:0007669"/>
    <property type="project" value="UniProtKB-KW"/>
</dbReference>
<protein>
    <recommendedName>
        <fullName evidence="6">MYND-type domain-containing protein</fullName>
    </recommendedName>
</protein>
<keyword evidence="2 4" id="KW-0863">Zinc-finger</keyword>
<keyword evidence="1" id="KW-0479">Metal-binding</keyword>
<dbReference type="AlphaFoldDB" id="A0A8S4PVQ4"/>